<evidence type="ECO:0000313" key="9">
    <source>
        <dbReference type="Proteomes" id="UP000000466"/>
    </source>
</evidence>
<evidence type="ECO:0000259" key="7">
    <source>
        <dbReference type="PROSITE" id="PS50887"/>
    </source>
</evidence>
<dbReference type="eggNOG" id="COG5001">
    <property type="taxonomic scope" value="Bacteria"/>
</dbReference>
<dbReference type="InterPro" id="IPR035919">
    <property type="entry name" value="EAL_sf"/>
</dbReference>
<keyword evidence="5" id="KW-1133">Transmembrane helix</keyword>
<reference evidence="8 9" key="1">
    <citation type="journal article" date="2013" name="Genome Announc.">
        <title>Complete genome sequence of Simiduia agarivorans SA1(T), a marine bacterium able to degrade a variety of polysaccharides.</title>
        <authorList>
            <person name="Lin S.Y."/>
            <person name="Shieh W.Y."/>
            <person name="Chen J.S."/>
            <person name="Tang S.L."/>
        </authorList>
    </citation>
    <scope>NUCLEOTIDE SEQUENCE [LARGE SCALE GENOMIC DNA]</scope>
    <source>
        <strain evidence="9">DSM 21679 / JCM 13881 / BCRC 17597 / SA1</strain>
    </source>
</reference>
<evidence type="ECO:0000256" key="1">
    <source>
        <dbReference type="ARBA" id="ARBA00001946"/>
    </source>
</evidence>
<feature type="domain" description="EAL" evidence="6">
    <location>
        <begin position="369"/>
        <end position="623"/>
    </location>
</feature>
<dbReference type="PANTHER" id="PTHR44757">
    <property type="entry name" value="DIGUANYLATE CYCLASE DGCP"/>
    <property type="match status" value="1"/>
</dbReference>
<dbReference type="OrthoDB" id="5777683at2"/>
<dbReference type="InterPro" id="IPR052155">
    <property type="entry name" value="Biofilm_reg_signaling"/>
</dbReference>
<dbReference type="CDD" id="cd01949">
    <property type="entry name" value="GGDEF"/>
    <property type="match status" value="1"/>
</dbReference>
<organism evidence="8 9">
    <name type="scientific">Simiduia agarivorans (strain DSM 21679 / JCM 13881 / BCRC 17597 / SA1)</name>
    <dbReference type="NCBI Taxonomy" id="1117647"/>
    <lineage>
        <taxon>Bacteria</taxon>
        <taxon>Pseudomonadati</taxon>
        <taxon>Pseudomonadota</taxon>
        <taxon>Gammaproteobacteria</taxon>
        <taxon>Cellvibrionales</taxon>
        <taxon>Cellvibrionaceae</taxon>
        <taxon>Simiduia</taxon>
    </lineage>
</organism>
<protein>
    <recommendedName>
        <fullName evidence="2">cyclic-guanylate-specific phosphodiesterase</fullName>
        <ecNumber evidence="2">3.1.4.52</ecNumber>
    </recommendedName>
</protein>
<evidence type="ECO:0000256" key="5">
    <source>
        <dbReference type="SAM" id="Phobius"/>
    </source>
</evidence>
<dbReference type="NCBIfam" id="TIGR00254">
    <property type="entry name" value="GGDEF"/>
    <property type="match status" value="1"/>
</dbReference>
<keyword evidence="5" id="KW-0472">Membrane</keyword>
<keyword evidence="3" id="KW-0973">c-di-GMP</keyword>
<dbReference type="Pfam" id="PF00990">
    <property type="entry name" value="GGDEF"/>
    <property type="match status" value="1"/>
</dbReference>
<dbReference type="InterPro" id="IPR043128">
    <property type="entry name" value="Rev_trsase/Diguanyl_cyclase"/>
</dbReference>
<gene>
    <name evidence="8" type="ordered locus">M5M_08200</name>
</gene>
<dbReference type="PROSITE" id="PS50887">
    <property type="entry name" value="GGDEF"/>
    <property type="match status" value="1"/>
</dbReference>
<dbReference type="PANTHER" id="PTHR44757:SF2">
    <property type="entry name" value="BIOFILM ARCHITECTURE MAINTENANCE PROTEIN MBAA"/>
    <property type="match status" value="1"/>
</dbReference>
<dbReference type="STRING" id="1117647.M5M_08200"/>
<dbReference type="GO" id="GO:0071732">
    <property type="term" value="P:cellular response to nitric oxide"/>
    <property type="evidence" value="ECO:0007669"/>
    <property type="project" value="UniProtKB-ARBA"/>
</dbReference>
<accession>K4KI61</accession>
<dbReference type="InterPro" id="IPR000160">
    <property type="entry name" value="GGDEF_dom"/>
</dbReference>
<feature type="transmembrane region" description="Helical" evidence="5">
    <location>
        <begin position="21"/>
        <end position="40"/>
    </location>
</feature>
<dbReference type="Proteomes" id="UP000000466">
    <property type="component" value="Chromosome"/>
</dbReference>
<dbReference type="AlphaFoldDB" id="K4KI61"/>
<feature type="transmembrane region" description="Helical" evidence="5">
    <location>
        <begin position="148"/>
        <end position="169"/>
    </location>
</feature>
<dbReference type="GO" id="GO:0071111">
    <property type="term" value="F:cyclic-guanylate-specific phosphodiesterase activity"/>
    <property type="evidence" value="ECO:0007669"/>
    <property type="project" value="UniProtKB-EC"/>
</dbReference>
<evidence type="ECO:0000313" key="8">
    <source>
        <dbReference type="EMBL" id="AFU98829.2"/>
    </source>
</evidence>
<keyword evidence="9" id="KW-1185">Reference proteome</keyword>
<name>K4KI61_SIMAS</name>
<dbReference type="KEGG" id="saga:M5M_08200"/>
<proteinExistence type="predicted"/>
<dbReference type="RefSeq" id="WP_016389298.1">
    <property type="nucleotide sequence ID" value="NC_018868.3"/>
</dbReference>
<dbReference type="PROSITE" id="PS50883">
    <property type="entry name" value="EAL"/>
    <property type="match status" value="1"/>
</dbReference>
<dbReference type="SMART" id="SM00267">
    <property type="entry name" value="GGDEF"/>
    <property type="match status" value="1"/>
</dbReference>
<feature type="domain" description="GGDEF" evidence="7">
    <location>
        <begin position="227"/>
        <end position="360"/>
    </location>
</feature>
<dbReference type="Gene3D" id="3.20.20.450">
    <property type="entry name" value="EAL domain"/>
    <property type="match status" value="1"/>
</dbReference>
<dbReference type="SMART" id="SM00052">
    <property type="entry name" value="EAL"/>
    <property type="match status" value="1"/>
</dbReference>
<evidence type="ECO:0000256" key="3">
    <source>
        <dbReference type="ARBA" id="ARBA00022636"/>
    </source>
</evidence>
<comment type="catalytic activity">
    <reaction evidence="4">
        <text>3',3'-c-di-GMP + H2O = 5'-phosphoguanylyl(3'-&gt;5')guanosine + H(+)</text>
        <dbReference type="Rhea" id="RHEA:24902"/>
        <dbReference type="ChEBI" id="CHEBI:15377"/>
        <dbReference type="ChEBI" id="CHEBI:15378"/>
        <dbReference type="ChEBI" id="CHEBI:58754"/>
        <dbReference type="ChEBI" id="CHEBI:58805"/>
        <dbReference type="EC" id="3.1.4.52"/>
    </reaction>
    <physiologicalReaction direction="left-to-right" evidence="4">
        <dbReference type="Rhea" id="RHEA:24903"/>
    </physiologicalReaction>
</comment>
<dbReference type="Gene3D" id="3.30.70.270">
    <property type="match status" value="1"/>
</dbReference>
<dbReference type="EMBL" id="CP003746">
    <property type="protein sequence ID" value="AFU98829.2"/>
    <property type="molecule type" value="Genomic_DNA"/>
</dbReference>
<evidence type="ECO:0000256" key="4">
    <source>
        <dbReference type="ARBA" id="ARBA00051114"/>
    </source>
</evidence>
<dbReference type="CDD" id="cd01948">
    <property type="entry name" value="EAL"/>
    <property type="match status" value="1"/>
</dbReference>
<dbReference type="InterPro" id="IPR029787">
    <property type="entry name" value="Nucleotide_cyclase"/>
</dbReference>
<dbReference type="EC" id="3.1.4.52" evidence="2"/>
<evidence type="ECO:0000259" key="6">
    <source>
        <dbReference type="PROSITE" id="PS50883"/>
    </source>
</evidence>
<dbReference type="FunFam" id="3.20.20.450:FF:000001">
    <property type="entry name" value="Cyclic di-GMP phosphodiesterase yahA"/>
    <property type="match status" value="1"/>
</dbReference>
<dbReference type="SUPFAM" id="SSF141868">
    <property type="entry name" value="EAL domain-like"/>
    <property type="match status" value="1"/>
</dbReference>
<feature type="transmembrane region" description="Helical" evidence="5">
    <location>
        <begin position="69"/>
        <end position="89"/>
    </location>
</feature>
<dbReference type="FunFam" id="3.30.70.270:FF:000001">
    <property type="entry name" value="Diguanylate cyclase domain protein"/>
    <property type="match status" value="1"/>
</dbReference>
<keyword evidence="5" id="KW-0812">Transmembrane</keyword>
<evidence type="ECO:0000256" key="2">
    <source>
        <dbReference type="ARBA" id="ARBA00012282"/>
    </source>
</evidence>
<comment type="cofactor">
    <cofactor evidence="1">
        <name>Mg(2+)</name>
        <dbReference type="ChEBI" id="CHEBI:18420"/>
    </cofactor>
</comment>
<dbReference type="SUPFAM" id="SSF55073">
    <property type="entry name" value="Nucleotide cyclase"/>
    <property type="match status" value="1"/>
</dbReference>
<feature type="transmembrane region" description="Helical" evidence="5">
    <location>
        <begin position="118"/>
        <end position="136"/>
    </location>
</feature>
<dbReference type="Pfam" id="PF00563">
    <property type="entry name" value="EAL"/>
    <property type="match status" value="1"/>
</dbReference>
<sequence>MTDSSPPISEVDQFRARRLRQVMRVVAGGLLLAAITNLPAGFKTTSILLLATGTMLYGLHRLKQGHIDTAAAVLLWTLSLTLTVIVTLNTGLRDPAMMGYPAILIFAALFSRRRQFMYLFGFILLAATVQAIAHIYEWRDTAHSRVDWTNVFDVLIILSIIGFAVRFQAYDLRRALVRLEHENRRYRQSEERASYLAQYDALTGLPNRTLCEDRFTQMLKRAKRSDTKSALLFIDLDNFKTINDSLGHSAGDRLLVNVANSLNSCLRATDTACRFGGDEFIVLLADLHSAQEAETVANKILHELGKPIESDQHFFETSASIGIAMAPTDGTDFESYCRHADIAMYQAKKDGKNLYRFFDPTMNRLSEERFRMIGGLRKALKDDEFVLYYQPKVNLQTGRWIGAEALLRWQHPSEGLLSPARFIDLAEETGLIVGIGQWVLKQACHQCIEWHKLGYRNLQMAVNLSPVQFTRGNLTAEVRQALDASGLAGHHLELELTESLLLRDAENIRTQLNELRTHGISFSIDDFGTGYSNLGYLSKFQLEALKVDQSFVRKLLSSKQDQDITLAIINIAKSLGLVTVAEGIEDEETLTKLKSMGCEMGQGYFWSKPLPVDEFTDMLARYAEDATQAHQS</sequence>
<dbReference type="InterPro" id="IPR001633">
    <property type="entry name" value="EAL_dom"/>
</dbReference>
<dbReference type="HOGENOM" id="CLU_000445_70_50_6"/>